<name>A0A7X9ZX98_9BURK</name>
<dbReference type="AlphaFoldDB" id="A0A7X9ZX98"/>
<keyword evidence="2" id="KW-1185">Reference proteome</keyword>
<dbReference type="EMBL" id="JABBFZ010000002">
    <property type="protein sequence ID" value="NML30415.1"/>
    <property type="molecule type" value="Genomic_DNA"/>
</dbReference>
<sequence length="146" mass="16735">MDQSNRRVTFRSSDLADVRKILGADGSLDDAEVARRSWRVCEIDDKSIFDKDARRLANALRVENANSFYIVRVCDLIVRTNTLVTYRFEATQDDIEEFQGPSWFEINLDDCLMFNLPFTCAVLRPGEVRTTKFLGNAAFIAKIEQT</sequence>
<comment type="caution">
    <text evidence="1">The sequence shown here is derived from an EMBL/GenBank/DDBJ whole genome shotgun (WGS) entry which is preliminary data.</text>
</comment>
<reference evidence="1 2" key="1">
    <citation type="submission" date="2020-04" db="EMBL/GenBank/DDBJ databases">
        <title>Paraburkholderia sp. G-4-1-8 isolated from soil.</title>
        <authorList>
            <person name="Dahal R.H."/>
        </authorList>
    </citation>
    <scope>NUCLEOTIDE SEQUENCE [LARGE SCALE GENOMIC DNA]</scope>
    <source>
        <strain evidence="1 2">G-4-1-8</strain>
    </source>
</reference>
<organism evidence="1 2">
    <name type="scientific">Paraburkholderia antibiotica</name>
    <dbReference type="NCBI Taxonomy" id="2728839"/>
    <lineage>
        <taxon>Bacteria</taxon>
        <taxon>Pseudomonadati</taxon>
        <taxon>Pseudomonadota</taxon>
        <taxon>Betaproteobacteria</taxon>
        <taxon>Burkholderiales</taxon>
        <taxon>Burkholderiaceae</taxon>
        <taxon>Paraburkholderia</taxon>
    </lineage>
</organism>
<dbReference type="RefSeq" id="WP_169496676.1">
    <property type="nucleotide sequence ID" value="NZ_JABBFZ010000002.1"/>
</dbReference>
<evidence type="ECO:0000313" key="2">
    <source>
        <dbReference type="Proteomes" id="UP000583127"/>
    </source>
</evidence>
<proteinExistence type="predicted"/>
<protein>
    <submittedName>
        <fullName evidence="1">Uncharacterized protein</fullName>
    </submittedName>
</protein>
<gene>
    <name evidence="1" type="ORF">HHL14_06180</name>
</gene>
<evidence type="ECO:0000313" key="1">
    <source>
        <dbReference type="EMBL" id="NML30415.1"/>
    </source>
</evidence>
<dbReference type="Proteomes" id="UP000583127">
    <property type="component" value="Unassembled WGS sequence"/>
</dbReference>
<accession>A0A7X9ZX98</accession>